<dbReference type="SUPFAM" id="SSF81383">
    <property type="entry name" value="F-box domain"/>
    <property type="match status" value="1"/>
</dbReference>
<protein>
    <recommendedName>
        <fullName evidence="1">F-box domain-containing protein</fullName>
    </recommendedName>
</protein>
<dbReference type="Gene3D" id="1.20.1280.50">
    <property type="match status" value="1"/>
</dbReference>
<evidence type="ECO:0000313" key="3">
    <source>
        <dbReference type="Proteomes" id="UP000624244"/>
    </source>
</evidence>
<proteinExistence type="predicted"/>
<dbReference type="InterPro" id="IPR001810">
    <property type="entry name" value="F-box_dom"/>
</dbReference>
<dbReference type="EMBL" id="WNKQ01000007">
    <property type="protein sequence ID" value="KAF5850403.1"/>
    <property type="molecule type" value="Genomic_DNA"/>
</dbReference>
<evidence type="ECO:0000313" key="2">
    <source>
        <dbReference type="EMBL" id="KAF5850403.1"/>
    </source>
</evidence>
<feature type="domain" description="F-box" evidence="1">
    <location>
        <begin position="44"/>
        <end position="96"/>
    </location>
</feature>
<dbReference type="PROSITE" id="PS50181">
    <property type="entry name" value="FBOX"/>
    <property type="match status" value="1"/>
</dbReference>
<reference evidence="2" key="1">
    <citation type="submission" date="2019-11" db="EMBL/GenBank/DDBJ databases">
        <title>Bipolaris sorokiniana Genome sequencing.</title>
        <authorList>
            <person name="Wang H."/>
        </authorList>
    </citation>
    <scope>NUCLEOTIDE SEQUENCE</scope>
</reference>
<gene>
    <name evidence="2" type="ORF">GGP41_002651</name>
</gene>
<dbReference type="CDD" id="cd09917">
    <property type="entry name" value="F-box_SF"/>
    <property type="match status" value="1"/>
</dbReference>
<accession>A0A8H5ZH77</accession>
<evidence type="ECO:0000259" key="1">
    <source>
        <dbReference type="PROSITE" id="PS50181"/>
    </source>
</evidence>
<comment type="caution">
    <text evidence="2">The sequence shown here is derived from an EMBL/GenBank/DDBJ whole genome shotgun (WGS) entry which is preliminary data.</text>
</comment>
<name>A0A8H5ZH77_COCSA</name>
<sequence>MPRNYDSDNDEPLEDNTAVLALKNKKTERLKRKNVARQQKRDAIVNLSKLPTELLLECLKHLCPRDVFNVSFVNRRLYELVEVNAHVIGDAIIARRYSILVECFPTPKLLSDVDPTVQALLTDPGRQTQLSIHNRPYQHIQSPDAHQVCTCLTCILTWNNLGLALDFAHWQGHLDAGIPIPTIPRGQWPEWNRELVARHARIARKAVENSLWHAAILALHLDSTVRAIRRHSRNTGNRRMHVEMTAAEAASGTDAFLAKHGPPSLEFPYQRDEYYMLEAYLPNRWWKKAGNYWFYTIAGQHERDLELVKRFTKSDQLALLNHAMASIDADNWMTDVLDYKTYMVPASRTSSSSSSAGVRTRTLKHYAAIV</sequence>
<dbReference type="Pfam" id="PF00646">
    <property type="entry name" value="F-box"/>
    <property type="match status" value="1"/>
</dbReference>
<dbReference type="SMART" id="SM00256">
    <property type="entry name" value="FBOX"/>
    <property type="match status" value="1"/>
</dbReference>
<organism evidence="2 3">
    <name type="scientific">Cochliobolus sativus</name>
    <name type="common">Common root rot and spot blotch fungus</name>
    <name type="synonym">Bipolaris sorokiniana</name>
    <dbReference type="NCBI Taxonomy" id="45130"/>
    <lineage>
        <taxon>Eukaryota</taxon>
        <taxon>Fungi</taxon>
        <taxon>Dikarya</taxon>
        <taxon>Ascomycota</taxon>
        <taxon>Pezizomycotina</taxon>
        <taxon>Dothideomycetes</taxon>
        <taxon>Pleosporomycetidae</taxon>
        <taxon>Pleosporales</taxon>
        <taxon>Pleosporineae</taxon>
        <taxon>Pleosporaceae</taxon>
        <taxon>Bipolaris</taxon>
    </lineage>
</organism>
<dbReference type="InterPro" id="IPR036047">
    <property type="entry name" value="F-box-like_dom_sf"/>
</dbReference>
<dbReference type="AlphaFoldDB" id="A0A8H5ZH77"/>
<dbReference type="Proteomes" id="UP000624244">
    <property type="component" value="Unassembled WGS sequence"/>
</dbReference>